<evidence type="ECO:0000256" key="1">
    <source>
        <dbReference type="ARBA" id="ARBA00000013"/>
    </source>
</evidence>
<keyword evidence="6" id="KW-0521">NADP</keyword>
<sequence length="231" mass="25931">MKFLSQDEAINCDVELFNEYQFSVDQLMELAGLSCAHVAAKEFAINSESSNNLALIVCGPGNNGGDGMVMARHLSLMKFKPTIYYPKKVDKPLFNGLMRQCELMDIEFIDKCPSVDEASKYRFIADGLFGFSFRPPIRDTFKDIMKLMCETNVPIVSIDIPSGWNVENGPEDESNSIKPYILISLTAPKKCAQHFKGIHYLGGRFVPPRLANKYLLDLPEYPGTELCVKLN</sequence>
<keyword evidence="8" id="KW-0520">NAD</keyword>
<keyword evidence="7" id="KW-0630">Potassium</keyword>
<evidence type="ECO:0000256" key="2">
    <source>
        <dbReference type="ARBA" id="ARBA00000909"/>
    </source>
</evidence>
<dbReference type="SUPFAM" id="SSF64153">
    <property type="entry name" value="YjeF N-terminal domain-like"/>
    <property type="match status" value="1"/>
</dbReference>
<dbReference type="GO" id="GO:0046872">
    <property type="term" value="F:metal ion binding"/>
    <property type="evidence" value="ECO:0007669"/>
    <property type="project" value="UniProtKB-KW"/>
</dbReference>
<comment type="catalytic activity">
    <reaction evidence="1">
        <text>(6R)-NADHX = (6S)-NADHX</text>
        <dbReference type="Rhea" id="RHEA:32215"/>
        <dbReference type="ChEBI" id="CHEBI:64074"/>
        <dbReference type="ChEBI" id="CHEBI:64075"/>
        <dbReference type="EC" id="5.1.99.6"/>
    </reaction>
</comment>
<evidence type="ECO:0000256" key="6">
    <source>
        <dbReference type="ARBA" id="ARBA00022857"/>
    </source>
</evidence>
<dbReference type="GO" id="GO:0005739">
    <property type="term" value="C:mitochondrion"/>
    <property type="evidence" value="ECO:0007669"/>
    <property type="project" value="TreeGrafter"/>
</dbReference>
<dbReference type="PANTHER" id="PTHR13232:SF10">
    <property type="entry name" value="NAD(P)H-HYDRATE EPIMERASE"/>
    <property type="match status" value="1"/>
</dbReference>
<gene>
    <name evidence="11" type="ORF">PVAND_000855</name>
</gene>
<dbReference type="GO" id="GO:0052856">
    <property type="term" value="F:NAD(P)HX epimerase activity"/>
    <property type="evidence" value="ECO:0007669"/>
    <property type="project" value="UniProtKB-EC"/>
</dbReference>
<comment type="catalytic activity">
    <reaction evidence="2">
        <text>(6R)-NADPHX = (6S)-NADPHX</text>
        <dbReference type="Rhea" id="RHEA:32227"/>
        <dbReference type="ChEBI" id="CHEBI:64076"/>
        <dbReference type="ChEBI" id="CHEBI:64077"/>
        <dbReference type="EC" id="5.1.99.6"/>
    </reaction>
</comment>
<dbReference type="PANTHER" id="PTHR13232">
    <property type="entry name" value="NAD(P)H-HYDRATE EPIMERASE"/>
    <property type="match status" value="1"/>
</dbReference>
<evidence type="ECO:0000256" key="5">
    <source>
        <dbReference type="ARBA" id="ARBA00022741"/>
    </source>
</evidence>
<evidence type="ECO:0000256" key="3">
    <source>
        <dbReference type="ARBA" id="ARBA00012228"/>
    </source>
</evidence>
<evidence type="ECO:0000256" key="9">
    <source>
        <dbReference type="ARBA" id="ARBA00023235"/>
    </source>
</evidence>
<dbReference type="AlphaFoldDB" id="A0A9J6BLG6"/>
<evidence type="ECO:0000256" key="8">
    <source>
        <dbReference type="ARBA" id="ARBA00023027"/>
    </source>
</evidence>
<name>A0A9J6BLG6_POLVA</name>
<dbReference type="Proteomes" id="UP001107558">
    <property type="component" value="Chromosome 3"/>
</dbReference>
<keyword evidence="12" id="KW-1185">Reference proteome</keyword>
<evidence type="ECO:0000313" key="12">
    <source>
        <dbReference type="Proteomes" id="UP001107558"/>
    </source>
</evidence>
<evidence type="ECO:0000313" key="11">
    <source>
        <dbReference type="EMBL" id="KAG5670605.1"/>
    </source>
</evidence>
<evidence type="ECO:0000256" key="4">
    <source>
        <dbReference type="ARBA" id="ARBA00022723"/>
    </source>
</evidence>
<reference evidence="11" key="1">
    <citation type="submission" date="2021-03" db="EMBL/GenBank/DDBJ databases">
        <title>Chromosome level genome of the anhydrobiotic midge Polypedilum vanderplanki.</title>
        <authorList>
            <person name="Yoshida Y."/>
            <person name="Kikawada T."/>
            <person name="Gusev O."/>
        </authorList>
    </citation>
    <scope>NUCLEOTIDE SEQUENCE</scope>
    <source>
        <strain evidence="11">NIAS01</strain>
        <tissue evidence="11">Whole body or cell culture</tissue>
    </source>
</reference>
<keyword evidence="5" id="KW-0547">Nucleotide-binding</keyword>
<evidence type="ECO:0000259" key="10">
    <source>
        <dbReference type="PROSITE" id="PS51385"/>
    </source>
</evidence>
<dbReference type="Gene3D" id="3.40.50.10260">
    <property type="entry name" value="YjeF N-terminal domain"/>
    <property type="match status" value="1"/>
</dbReference>
<keyword evidence="9" id="KW-0413">Isomerase</keyword>
<dbReference type="InterPro" id="IPR004443">
    <property type="entry name" value="YjeF_N_dom"/>
</dbReference>
<dbReference type="PROSITE" id="PS51385">
    <property type="entry name" value="YJEF_N"/>
    <property type="match status" value="1"/>
</dbReference>
<dbReference type="EC" id="5.1.99.6" evidence="3"/>
<dbReference type="InterPro" id="IPR032976">
    <property type="entry name" value="YJEFN_prot_NAXE-like"/>
</dbReference>
<dbReference type="InterPro" id="IPR036652">
    <property type="entry name" value="YjeF_N_dom_sf"/>
</dbReference>
<dbReference type="EMBL" id="JADBJN010000003">
    <property type="protein sequence ID" value="KAG5670605.1"/>
    <property type="molecule type" value="Genomic_DNA"/>
</dbReference>
<organism evidence="11 12">
    <name type="scientific">Polypedilum vanderplanki</name>
    <name type="common">Sleeping chironomid midge</name>
    <dbReference type="NCBI Taxonomy" id="319348"/>
    <lineage>
        <taxon>Eukaryota</taxon>
        <taxon>Metazoa</taxon>
        <taxon>Ecdysozoa</taxon>
        <taxon>Arthropoda</taxon>
        <taxon>Hexapoda</taxon>
        <taxon>Insecta</taxon>
        <taxon>Pterygota</taxon>
        <taxon>Neoptera</taxon>
        <taxon>Endopterygota</taxon>
        <taxon>Diptera</taxon>
        <taxon>Nematocera</taxon>
        <taxon>Chironomoidea</taxon>
        <taxon>Chironomidae</taxon>
        <taxon>Chironominae</taxon>
        <taxon>Polypedilum</taxon>
        <taxon>Polypedilum</taxon>
    </lineage>
</organism>
<proteinExistence type="predicted"/>
<dbReference type="Pfam" id="PF03853">
    <property type="entry name" value="YjeF_N"/>
    <property type="match status" value="1"/>
</dbReference>
<keyword evidence="4" id="KW-0479">Metal-binding</keyword>
<evidence type="ECO:0000256" key="7">
    <source>
        <dbReference type="ARBA" id="ARBA00022958"/>
    </source>
</evidence>
<feature type="domain" description="YjeF N-terminal" evidence="10">
    <location>
        <begin position="9"/>
        <end position="218"/>
    </location>
</feature>
<dbReference type="OrthoDB" id="10064708at2759"/>
<protein>
    <recommendedName>
        <fullName evidence="3">NAD(P)H-hydrate epimerase</fullName>
        <ecNumber evidence="3">5.1.99.6</ecNumber>
    </recommendedName>
</protein>
<comment type="caution">
    <text evidence="11">The sequence shown here is derived from an EMBL/GenBank/DDBJ whole genome shotgun (WGS) entry which is preliminary data.</text>
</comment>
<dbReference type="GO" id="GO:0000166">
    <property type="term" value="F:nucleotide binding"/>
    <property type="evidence" value="ECO:0007669"/>
    <property type="project" value="UniProtKB-KW"/>
</dbReference>
<dbReference type="NCBIfam" id="TIGR00197">
    <property type="entry name" value="yjeF_nterm"/>
    <property type="match status" value="1"/>
</dbReference>
<accession>A0A9J6BLG6</accession>